<feature type="compositionally biased region" description="Basic residues" evidence="2">
    <location>
        <begin position="41"/>
        <end position="55"/>
    </location>
</feature>
<dbReference type="GO" id="GO:0005654">
    <property type="term" value="C:nucleoplasm"/>
    <property type="evidence" value="ECO:0007669"/>
    <property type="project" value="TreeGrafter"/>
</dbReference>
<keyword evidence="4" id="KW-1185">Reference proteome</keyword>
<evidence type="ECO:0000256" key="1">
    <source>
        <dbReference type="SAM" id="Coils"/>
    </source>
</evidence>
<reference evidence="3 4" key="1">
    <citation type="submission" date="2015-01" db="EMBL/GenBank/DDBJ databases">
        <title>Evolution of Trichinella species and genotypes.</title>
        <authorList>
            <person name="Korhonen P.K."/>
            <person name="Edoardo P."/>
            <person name="Giuseppe L.R."/>
            <person name="Gasser R.B."/>
        </authorList>
    </citation>
    <scope>NUCLEOTIDE SEQUENCE [LARGE SCALE GENOMIC DNA]</scope>
    <source>
        <strain evidence="3">ISS2496</strain>
    </source>
</reference>
<accession>A0A0V0ZS39</accession>
<name>A0A0V0ZS39_9BILA</name>
<evidence type="ECO:0000313" key="4">
    <source>
        <dbReference type="Proteomes" id="UP000054783"/>
    </source>
</evidence>
<dbReference type="OrthoDB" id="5862042at2759"/>
<comment type="caution">
    <text evidence="3">The sequence shown here is derived from an EMBL/GenBank/DDBJ whole genome shotgun (WGS) entry which is preliminary data.</text>
</comment>
<feature type="compositionally biased region" description="Low complexity" evidence="2">
    <location>
        <begin position="56"/>
        <end position="70"/>
    </location>
</feature>
<organism evidence="3 4">
    <name type="scientific">Trichinella patagoniensis</name>
    <dbReference type="NCBI Taxonomy" id="990121"/>
    <lineage>
        <taxon>Eukaryota</taxon>
        <taxon>Metazoa</taxon>
        <taxon>Ecdysozoa</taxon>
        <taxon>Nematoda</taxon>
        <taxon>Enoplea</taxon>
        <taxon>Dorylaimia</taxon>
        <taxon>Trichinellida</taxon>
        <taxon>Trichinellidae</taxon>
        <taxon>Trichinella</taxon>
    </lineage>
</organism>
<dbReference type="Proteomes" id="UP000054783">
    <property type="component" value="Unassembled WGS sequence"/>
</dbReference>
<feature type="coiled-coil region" evidence="1">
    <location>
        <begin position="242"/>
        <end position="304"/>
    </location>
</feature>
<dbReference type="PANTHER" id="PTHR31711">
    <property type="entry name" value="ARGININE AND GLUTAMATE-RICH PROTEIN 1"/>
    <property type="match status" value="1"/>
</dbReference>
<sequence>MRSRSRSRSRYRRYRDRRTRSRSRARSRRRHRDRSPESSYKRRRELSRSRNRSTKRAASCSSSGSSLSDGKISKYVREEKKSRRNEQLLMANQLKLTSTVPTTVEMPAGLRTNSSNLTTTLQQVDSSNLMKATIFPLDESVIEKRAQQLLQARIADVDAEVASRLAAAKSDLEAQIRARISMELQEEISACQRREATTVSGGLFTCTHVLIVVYRIFDKAFFPLELTGICYANETRTIAKPYAESKQRCEELERQLQAKLQELEESKRKLDEERLLMLETKRMLETERQELKKEKDKIVREEQTIILGKGGSRPKLKFSLNKTK</sequence>
<dbReference type="InterPro" id="IPR033371">
    <property type="entry name" value="ARGLU1"/>
</dbReference>
<feature type="compositionally biased region" description="Basic residues" evidence="2">
    <location>
        <begin position="1"/>
        <end position="33"/>
    </location>
</feature>
<evidence type="ECO:0000256" key="2">
    <source>
        <dbReference type="SAM" id="MobiDB-lite"/>
    </source>
</evidence>
<evidence type="ECO:0000313" key="3">
    <source>
        <dbReference type="EMBL" id="KRY15552.1"/>
    </source>
</evidence>
<dbReference type="STRING" id="990121.A0A0V0ZS39"/>
<keyword evidence="1" id="KW-0175">Coiled coil</keyword>
<dbReference type="Pfam" id="PF15346">
    <property type="entry name" value="ARGLU"/>
    <property type="match status" value="1"/>
</dbReference>
<dbReference type="PANTHER" id="PTHR31711:SF1">
    <property type="entry name" value="ARGININE AND GLUTAMATE-RICH PROTEIN 1"/>
    <property type="match status" value="1"/>
</dbReference>
<dbReference type="GO" id="GO:0005739">
    <property type="term" value="C:mitochondrion"/>
    <property type="evidence" value="ECO:0007669"/>
    <property type="project" value="TreeGrafter"/>
</dbReference>
<gene>
    <name evidence="3" type="ORF">T12_15812</name>
</gene>
<dbReference type="GO" id="GO:0045296">
    <property type="term" value="F:cadherin binding"/>
    <property type="evidence" value="ECO:0007669"/>
    <property type="project" value="TreeGrafter"/>
</dbReference>
<proteinExistence type="predicted"/>
<protein>
    <submittedName>
        <fullName evidence="3">Uncharacterized protein</fullName>
    </submittedName>
</protein>
<feature type="region of interest" description="Disordered" evidence="2">
    <location>
        <begin position="1"/>
        <end position="73"/>
    </location>
</feature>
<dbReference type="AlphaFoldDB" id="A0A0V0ZS39"/>
<dbReference type="EMBL" id="JYDQ01000093">
    <property type="protein sequence ID" value="KRY15552.1"/>
    <property type="molecule type" value="Genomic_DNA"/>
</dbReference>